<accession>A0A1B0CUQ0</accession>
<dbReference type="CDD" id="cd00707">
    <property type="entry name" value="Pancreat_lipase_like"/>
    <property type="match status" value="1"/>
</dbReference>
<organism evidence="7 8">
    <name type="scientific">Lutzomyia longipalpis</name>
    <name type="common">Sand fly</name>
    <dbReference type="NCBI Taxonomy" id="7200"/>
    <lineage>
        <taxon>Eukaryota</taxon>
        <taxon>Metazoa</taxon>
        <taxon>Ecdysozoa</taxon>
        <taxon>Arthropoda</taxon>
        <taxon>Hexapoda</taxon>
        <taxon>Insecta</taxon>
        <taxon>Pterygota</taxon>
        <taxon>Neoptera</taxon>
        <taxon>Endopterygota</taxon>
        <taxon>Diptera</taxon>
        <taxon>Nematocera</taxon>
        <taxon>Psychodoidea</taxon>
        <taxon>Psychodidae</taxon>
        <taxon>Lutzomyia</taxon>
        <taxon>Lutzomyia</taxon>
    </lineage>
</organism>
<keyword evidence="8" id="KW-1185">Reference proteome</keyword>
<feature type="domain" description="Lipase" evidence="5">
    <location>
        <begin position="371"/>
        <end position="576"/>
    </location>
</feature>
<dbReference type="GO" id="GO:0017171">
    <property type="term" value="F:serine hydrolase activity"/>
    <property type="evidence" value="ECO:0007669"/>
    <property type="project" value="TreeGrafter"/>
</dbReference>
<feature type="domain" description="Lipase" evidence="5">
    <location>
        <begin position="678"/>
        <end position="880"/>
    </location>
</feature>
<dbReference type="InterPro" id="IPR033906">
    <property type="entry name" value="Lipase_N"/>
</dbReference>
<dbReference type="InterPro" id="IPR000734">
    <property type="entry name" value="TAG_lipase"/>
</dbReference>
<protein>
    <submittedName>
        <fullName evidence="6">Putative pancreatic lipase-related protein 2</fullName>
    </submittedName>
</protein>
<dbReference type="EMBL" id="GITU01006416">
    <property type="protein sequence ID" value="MBC1175119.1"/>
    <property type="molecule type" value="Transcribed_RNA"/>
</dbReference>
<sequence>MVILVTTVHGDEPRYRKETNEIIRKLQEEQLTSVGIYYYSPYSKNESRIHPEDPPPIGFNASLPIKVIIHGWMGNKNHITIDPVKNAYLALSCCNIITVNWEGGARQNYDVARYMVDTVGKRAGELLHSFLMKMNASAVDVHILGHSLGAHIAGNIGKYFNGTIGRISALDPAGPLFRVNSTDACGRKDAIFVDAIHTDVGVLGEKTQRGHVDFYPNRGFPPQPGCYLLDILTFSSCSHFRAPLLYAESILLPEQFLAVQCEISELFNSIKKCRPKNNLISREKRQMIFMGEATPSSARGIFYLETNNAAPYGRGKHLFRDVVVLCFVFSFYGLSVLGEDLNLDSVKMYYFAPELSTEMLLDNGSTPLPYFNESETVKVIIHGYIAGYKHLSISPLRNAYLSAGAHNVFCVDWSELAFGFYPTVRYRVAKVGHHLGYMMRTQIMSRYPNIPLEQIHVLGHSLGAHIAGNVGRSFNGRIGRVTGLDPAHPAFNEGDKDWVSPSTALFVDTIHTAGNTLGQMTPTGHVSFYPNGGPPPQPGCLLIDYATFVQCSHLRAPIFYAESIIHPKAFPGVKCDFDTITNDVEQCPSLRDSTDIAYMGEFVDRKATGTYFFPTYSVPPLWEGEHRDVVVLCFVFSFYGLSVLGEDLNLDSVKMYYFAPELSTEMLLDNGSTPLPYFNESETVKVIIHGYIAGYKHLSISPLRNAGAHNVFCVDWSELAFGFYPTVRYRVAKVGHHLGYMMRTQIMSRYPNIPLEQIHVLGHSLGAHIAGNVGRSFNGRIGRVTGLDPAHPAFNEGDKDWVSPSTALFVDTIHTAGNTLGQMTPTGHVSFYPNGGPPPQPGCLLIDYATFVQCSHLRAPIFYAESIIHPKAFPGVKCDFDTITNDVEQCPSLRDSTDIAYMGEFVDRKATGTYFFLTYSVPPFGKGARF</sequence>
<dbReference type="SUPFAM" id="SSF53474">
    <property type="entry name" value="alpha/beta-Hydrolases"/>
    <property type="match status" value="3"/>
</dbReference>
<dbReference type="Pfam" id="PF00151">
    <property type="entry name" value="Lipase"/>
    <property type="match status" value="3"/>
</dbReference>
<evidence type="ECO:0000313" key="8">
    <source>
        <dbReference type="Proteomes" id="UP000092461"/>
    </source>
</evidence>
<dbReference type="GO" id="GO:0005615">
    <property type="term" value="C:extracellular space"/>
    <property type="evidence" value="ECO:0007669"/>
    <property type="project" value="TreeGrafter"/>
</dbReference>
<dbReference type="VEuPathDB" id="VectorBase:LLONM1_010611"/>
<evidence type="ECO:0000256" key="2">
    <source>
        <dbReference type="ARBA" id="ARBA00010701"/>
    </source>
</evidence>
<dbReference type="VEuPathDB" id="VectorBase:LLONM1_005934"/>
<reference evidence="6" key="2">
    <citation type="journal article" date="2020" name="BMC">
        <title>Leishmania infection induces a limited differential gene expression in the sand fly midgut.</title>
        <authorList>
            <person name="Coutinho-Abreu I.V."/>
            <person name="Serafim T.D."/>
            <person name="Meneses C."/>
            <person name="Kamhawi S."/>
            <person name="Oliveira F."/>
            <person name="Valenzuela J.G."/>
        </authorList>
    </citation>
    <scope>NUCLEOTIDE SEQUENCE</scope>
    <source>
        <strain evidence="6">Jacobina</strain>
        <tissue evidence="6">Midgut</tissue>
    </source>
</reference>
<evidence type="ECO:0000256" key="3">
    <source>
        <dbReference type="ARBA" id="ARBA00022525"/>
    </source>
</evidence>
<name>A0A1B0CUQ0_LUTLO</name>
<dbReference type="PANTHER" id="PTHR11610">
    <property type="entry name" value="LIPASE"/>
    <property type="match status" value="1"/>
</dbReference>
<dbReference type="InterPro" id="IPR029058">
    <property type="entry name" value="AB_hydrolase_fold"/>
</dbReference>
<dbReference type="Gene3D" id="3.40.50.1820">
    <property type="entry name" value="alpha/beta hydrolase"/>
    <property type="match status" value="3"/>
</dbReference>
<dbReference type="PANTHER" id="PTHR11610:SF173">
    <property type="entry name" value="LIPASE DOMAIN-CONTAINING PROTEIN-RELATED"/>
    <property type="match status" value="1"/>
</dbReference>
<evidence type="ECO:0000256" key="4">
    <source>
        <dbReference type="RuleBase" id="RU004262"/>
    </source>
</evidence>
<keyword evidence="3" id="KW-0964">Secreted</keyword>
<reference evidence="7" key="3">
    <citation type="submission" date="2020-05" db="UniProtKB">
        <authorList>
            <consortium name="EnsemblMetazoa"/>
        </authorList>
    </citation>
    <scope>IDENTIFICATION</scope>
    <source>
        <strain evidence="7">Jacobina</strain>
    </source>
</reference>
<dbReference type="VEuPathDB" id="VectorBase:LLOJ008685"/>
<evidence type="ECO:0000313" key="7">
    <source>
        <dbReference type="EnsemblMetazoa" id="LLOJ008685-PA"/>
    </source>
</evidence>
<dbReference type="GO" id="GO:0016298">
    <property type="term" value="F:lipase activity"/>
    <property type="evidence" value="ECO:0007669"/>
    <property type="project" value="InterPro"/>
</dbReference>
<dbReference type="EnsemblMetazoa" id="LLOJ008685-RA">
    <property type="protein sequence ID" value="LLOJ008685-PA"/>
    <property type="gene ID" value="LLOJ008685"/>
</dbReference>
<comment type="similarity">
    <text evidence="2 4">Belongs to the AB hydrolase superfamily. Lipase family.</text>
</comment>
<proteinExistence type="inferred from homology"/>
<dbReference type="EMBL" id="AJWK01029545">
    <property type="status" value="NOT_ANNOTATED_CDS"/>
    <property type="molecule type" value="Genomic_DNA"/>
</dbReference>
<reference evidence="8" key="1">
    <citation type="submission" date="2012-05" db="EMBL/GenBank/DDBJ databases">
        <title>Whole Genome Assembly of Lutzomyia longipalpis.</title>
        <authorList>
            <person name="Richards S."/>
            <person name="Qu C."/>
            <person name="Dillon R."/>
            <person name="Worley K."/>
            <person name="Scherer S."/>
            <person name="Batterton M."/>
            <person name="Taylor A."/>
            <person name="Hawes A."/>
            <person name="Hernandez B."/>
            <person name="Kovar C."/>
            <person name="Mandapat C."/>
            <person name="Pham C."/>
            <person name="Qu C."/>
            <person name="Jing C."/>
            <person name="Bess C."/>
            <person name="Bandaranaike D."/>
            <person name="Ngo D."/>
            <person name="Ongeri F."/>
            <person name="Arias F."/>
            <person name="Lara F."/>
            <person name="Weissenberger G."/>
            <person name="Kamau G."/>
            <person name="Han H."/>
            <person name="Shen H."/>
            <person name="Dinh H."/>
            <person name="Khalil I."/>
            <person name="Jones J."/>
            <person name="Shafer J."/>
            <person name="Jayaseelan J."/>
            <person name="Quiroz J."/>
            <person name="Blankenburg K."/>
            <person name="Nguyen L."/>
            <person name="Jackson L."/>
            <person name="Francisco L."/>
            <person name="Tang L.-Y."/>
            <person name="Pu L.-L."/>
            <person name="Perales L."/>
            <person name="Lorensuhewa L."/>
            <person name="Munidasa M."/>
            <person name="Coyle M."/>
            <person name="Taylor M."/>
            <person name="Puazo M."/>
            <person name="Firestine M."/>
            <person name="Scheel M."/>
            <person name="Javaid M."/>
            <person name="Wang M."/>
            <person name="Li M."/>
            <person name="Tabassum N."/>
            <person name="Saada N."/>
            <person name="Osuji N."/>
            <person name="Aqrawi P."/>
            <person name="Fu Q."/>
            <person name="Thornton R."/>
            <person name="Raj R."/>
            <person name="Goodspeed R."/>
            <person name="Mata R."/>
            <person name="Najjar R."/>
            <person name="Gubbala S."/>
            <person name="Lee S."/>
            <person name="Denson S."/>
            <person name="Patil S."/>
            <person name="Macmil S."/>
            <person name="Qi S."/>
            <person name="Matskevitch T."/>
            <person name="Palculict T."/>
            <person name="Mathew T."/>
            <person name="Vee V."/>
            <person name="Velamala V."/>
            <person name="Korchina V."/>
            <person name="Cai W."/>
            <person name="Liu W."/>
            <person name="Dai W."/>
            <person name="Zou X."/>
            <person name="Zhu Y."/>
            <person name="Zhang Y."/>
            <person name="Wu Y.-Q."/>
            <person name="Xin Y."/>
            <person name="Nazarath L."/>
            <person name="Kovar C."/>
            <person name="Han Y."/>
            <person name="Muzny D."/>
            <person name="Gibbs R."/>
        </authorList>
    </citation>
    <scope>NUCLEOTIDE SEQUENCE [LARGE SCALE GENOMIC DNA]</scope>
    <source>
        <strain evidence="8">Jacobina</strain>
    </source>
</reference>
<comment type="subcellular location">
    <subcellularLocation>
        <location evidence="1">Secreted</location>
    </subcellularLocation>
</comment>
<dbReference type="EMBL" id="AJWK01029546">
    <property type="status" value="NOT_ANNOTATED_CDS"/>
    <property type="molecule type" value="Genomic_DNA"/>
</dbReference>
<evidence type="ECO:0000259" key="5">
    <source>
        <dbReference type="Pfam" id="PF00151"/>
    </source>
</evidence>
<dbReference type="InterPro" id="IPR013818">
    <property type="entry name" value="Lipase"/>
</dbReference>
<feature type="domain" description="Lipase" evidence="5">
    <location>
        <begin position="38"/>
        <end position="312"/>
    </location>
</feature>
<dbReference type="PRINTS" id="PR00821">
    <property type="entry name" value="TAGLIPASE"/>
</dbReference>
<dbReference type="AlphaFoldDB" id="A0A1B0CUQ0"/>
<evidence type="ECO:0000256" key="1">
    <source>
        <dbReference type="ARBA" id="ARBA00004613"/>
    </source>
</evidence>
<dbReference type="GO" id="GO:0016042">
    <property type="term" value="P:lipid catabolic process"/>
    <property type="evidence" value="ECO:0007669"/>
    <property type="project" value="TreeGrafter"/>
</dbReference>
<dbReference type="Proteomes" id="UP000092461">
    <property type="component" value="Unassembled WGS sequence"/>
</dbReference>
<evidence type="ECO:0000313" key="6">
    <source>
        <dbReference type="EMBL" id="MBC1175119.1"/>
    </source>
</evidence>